<feature type="compositionally biased region" description="Pro residues" evidence="1">
    <location>
        <begin position="1158"/>
        <end position="1175"/>
    </location>
</feature>
<reference evidence="3" key="1">
    <citation type="submission" date="2022-07" db="EMBL/GenBank/DDBJ databases">
        <title>The genome of Lyophyllum shimeji provides insight into the initial evolution of ectomycorrhizal fungal genome.</title>
        <authorList>
            <person name="Kobayashi Y."/>
            <person name="Shibata T."/>
            <person name="Hirakawa H."/>
            <person name="Shigenobu S."/>
            <person name="Nishiyama T."/>
            <person name="Yamada A."/>
            <person name="Hasebe M."/>
            <person name="Kawaguchi M."/>
        </authorList>
    </citation>
    <scope>NUCLEOTIDE SEQUENCE</scope>
    <source>
        <strain evidence="3">AT787</strain>
    </source>
</reference>
<organism evidence="3 4">
    <name type="scientific">Lyophyllum shimeji</name>
    <name type="common">Hon-shimeji</name>
    <name type="synonym">Tricholoma shimeji</name>
    <dbReference type="NCBI Taxonomy" id="47721"/>
    <lineage>
        <taxon>Eukaryota</taxon>
        <taxon>Fungi</taxon>
        <taxon>Dikarya</taxon>
        <taxon>Basidiomycota</taxon>
        <taxon>Agaricomycotina</taxon>
        <taxon>Agaricomycetes</taxon>
        <taxon>Agaricomycetidae</taxon>
        <taxon>Agaricales</taxon>
        <taxon>Tricholomatineae</taxon>
        <taxon>Lyophyllaceae</taxon>
        <taxon>Lyophyllum</taxon>
    </lineage>
</organism>
<dbReference type="PANTHER" id="PTHR36419">
    <property type="entry name" value="ARRESTIN FAMILY PROTEIN 1"/>
    <property type="match status" value="1"/>
</dbReference>
<feature type="region of interest" description="Disordered" evidence="1">
    <location>
        <begin position="1072"/>
        <end position="1257"/>
    </location>
</feature>
<proteinExistence type="predicted"/>
<evidence type="ECO:0000256" key="1">
    <source>
        <dbReference type="SAM" id="MobiDB-lite"/>
    </source>
</evidence>
<protein>
    <recommendedName>
        <fullName evidence="2">Ricin B lectin domain-containing protein</fullName>
    </recommendedName>
</protein>
<evidence type="ECO:0000259" key="2">
    <source>
        <dbReference type="Pfam" id="PF00652"/>
    </source>
</evidence>
<dbReference type="InterPro" id="IPR053060">
    <property type="entry name" value="Cytokinesis_Signaling_Reg"/>
</dbReference>
<comment type="caution">
    <text evidence="3">The sequence shown here is derived from an EMBL/GenBank/DDBJ whole genome shotgun (WGS) entry which is preliminary data.</text>
</comment>
<evidence type="ECO:0000313" key="4">
    <source>
        <dbReference type="Proteomes" id="UP001063166"/>
    </source>
</evidence>
<sequence length="1320" mass="142153">MSRRTTLLSLAAWVPSVINNRPGPINFFLDGDQRARTGSFPRVLDSIRTTTIPRRSILTASILRAPSGQTVNRLTVKPWTAQCPVVAPPIPTRPPTFPRPVAPRHLLTVLLPAVPQKITLCPGGDFPPKRRGIPIHTFKNKNKSIDVRDGNFANGTPAQIYDCNRTAAQKWRLVKGDTVLQVHCKNCCLPAGNNPENDVALKIWTCYTGLAQQAWQSTDDDRLVLAGTATAHISREDRLGMGTSSRFGDVAGETRIRNRLWAKAWGRPPYSPLGPSSGGRNQPNVMRSLDHGDDDEKDGLERMAQPSNHLRDTKRKRCPTGTGQTFLCMRAIWSSYTREEMSQVKLTLRPPPNVDFVHGYPGIPPGGPDRPQAAVKGAIEVRVGPQGVKAKWVRIELRKVETLPGGGMANTFYDFVGPSPVNLWTSSDEYSLLRTQDFPFSIRIPESIPPSIMLDNRAGIQYELVASLCTKGKKGFLRKRKSVVVSTQAAIIIDKHELHATWPVYNQAESRQTVQDGCTLVADRSQTCFGPGDRISVIALFRSDTLDRGILRGFELTLRETTIFRAGPHSGKKNAGPQVKVVTISDSKLAINAPLYVGAEHHAELTCSVSPNHTTTSLNSARHIDVTYVLSVKAIVDQRPPVVLDLPVVISNWQRVVSQEAIRRIGPAPTLSLLPISPAQHSIQRADPAPRRSPPAAATLPLSKDTYGHGTPANAYSTLPTSTYSSPAIKAKADELGGHVYSSTRPAHTYSSSIGSNHQVDDFATRPSAPVAATVAAAAVGRRPGSAGGPAANRLTITNAQPSEIPQQETDIRQRTGSAPNNHPSLNNRGPWPSAQDEKQRLYEEAKAKVERVQGSVARVNTPPPQDSAPPALPAASQPRNGPWMTAEEEKLRLFNKAQAAVMKTQGPEYAPAASPSLHGRSDSDGGSSIKKAHNPAELYAQAMAARDQAITRQQPANTSPQRSPPKVPMPQYPTAEEEKAALKRYNEAKMAVDRVQNAGNADPAAEGSAGQGSAPIAYEHLYPEAKGATSSSAYAPAPVDDLPPPFENVPANLIPASALSEKERLRRAYEERDAAAMAQQKQNSPPGPNDSPPPFSQHAPAPTLAAPAPVNGTQGLSEKEILRRKFEAQDAAAAGRATPPQPPPRSNSVNSSGGTRSPPPGARSPRPTPAPPTSPGKILTAAEEKALLKARYAAEEARVKQQQQQPQAQEHLAGPSRPTSTAVHIQPRSPSSPPPPPPLMPRPPAEYIQETQEEDARVSMFASNGTIPAEDLLAHPLPLKPSANPGTPPLDMKPFSPFVAGFEHSIPPPPPLPPKPAGE</sequence>
<dbReference type="EMBL" id="BRPK01000002">
    <property type="protein sequence ID" value="GLB34522.1"/>
    <property type="molecule type" value="Genomic_DNA"/>
</dbReference>
<dbReference type="GO" id="GO:0000917">
    <property type="term" value="P:division septum assembly"/>
    <property type="evidence" value="ECO:0007669"/>
    <property type="project" value="TreeGrafter"/>
</dbReference>
<evidence type="ECO:0000313" key="3">
    <source>
        <dbReference type="EMBL" id="GLB34522.1"/>
    </source>
</evidence>
<gene>
    <name evidence="3" type="ORF">LshimejAT787_0200870</name>
</gene>
<feature type="domain" description="Ricin B lectin" evidence="2">
    <location>
        <begin position="140"/>
        <end position="222"/>
    </location>
</feature>
<feature type="region of interest" description="Disordered" evidence="1">
    <location>
        <begin position="267"/>
        <end position="321"/>
    </location>
</feature>
<feature type="compositionally biased region" description="Pro residues" evidence="1">
    <location>
        <begin position="963"/>
        <end position="972"/>
    </location>
</feature>
<feature type="compositionally biased region" description="Pro residues" evidence="1">
    <location>
        <begin position="1307"/>
        <end position="1320"/>
    </location>
</feature>
<feature type="compositionally biased region" description="Polar residues" evidence="1">
    <location>
        <begin position="799"/>
        <end position="828"/>
    </location>
</feature>
<feature type="compositionally biased region" description="Pro residues" evidence="1">
    <location>
        <begin position="1231"/>
        <end position="1245"/>
    </location>
</feature>
<feature type="region of interest" description="Disordered" evidence="1">
    <location>
        <begin position="907"/>
        <end position="932"/>
    </location>
</feature>
<feature type="compositionally biased region" description="Pro residues" evidence="1">
    <location>
        <begin position="1086"/>
        <end position="1096"/>
    </location>
</feature>
<feature type="compositionally biased region" description="Basic and acidic residues" evidence="1">
    <location>
        <begin position="1183"/>
        <end position="1200"/>
    </location>
</feature>
<dbReference type="OrthoDB" id="4001642at2759"/>
<feature type="compositionally biased region" description="Basic and acidic residues" evidence="1">
    <location>
        <begin position="836"/>
        <end position="852"/>
    </location>
</feature>
<dbReference type="InterPro" id="IPR000772">
    <property type="entry name" value="Ricin_B_lectin"/>
</dbReference>
<feature type="compositionally biased region" description="Basic and acidic residues" evidence="1">
    <location>
        <begin position="1118"/>
        <end position="1129"/>
    </location>
</feature>
<feature type="compositionally biased region" description="Pro residues" evidence="1">
    <location>
        <begin position="862"/>
        <end position="873"/>
    </location>
</feature>
<feature type="region of interest" description="Disordered" evidence="1">
    <location>
        <begin position="681"/>
        <end position="713"/>
    </location>
</feature>
<dbReference type="CDD" id="cd00161">
    <property type="entry name" value="beta-trefoil_Ricin-like"/>
    <property type="match status" value="1"/>
</dbReference>
<keyword evidence="4" id="KW-1185">Reference proteome</keyword>
<accession>A0A9P3PEM5</accession>
<dbReference type="Gene3D" id="2.80.10.50">
    <property type="match status" value="1"/>
</dbReference>
<dbReference type="PROSITE" id="PS50231">
    <property type="entry name" value="RICIN_B_LECTIN"/>
    <property type="match status" value="1"/>
</dbReference>
<dbReference type="Proteomes" id="UP001063166">
    <property type="component" value="Unassembled WGS sequence"/>
</dbReference>
<feature type="compositionally biased region" description="Low complexity" evidence="1">
    <location>
        <begin position="1100"/>
        <end position="1110"/>
    </location>
</feature>
<feature type="region of interest" description="Disordered" evidence="1">
    <location>
        <begin position="1276"/>
        <end position="1320"/>
    </location>
</feature>
<dbReference type="InterPro" id="IPR035992">
    <property type="entry name" value="Ricin_B-like_lectins"/>
</dbReference>
<feature type="region of interest" description="Disordered" evidence="1">
    <location>
        <begin position="799"/>
        <end position="882"/>
    </location>
</feature>
<feature type="compositionally biased region" description="Polar residues" evidence="1">
    <location>
        <begin position="951"/>
        <end position="962"/>
    </location>
</feature>
<dbReference type="GO" id="GO:0000935">
    <property type="term" value="C:division septum"/>
    <property type="evidence" value="ECO:0007669"/>
    <property type="project" value="TreeGrafter"/>
</dbReference>
<feature type="region of interest" description="Disordered" evidence="1">
    <location>
        <begin position="947"/>
        <end position="975"/>
    </location>
</feature>
<dbReference type="Pfam" id="PF00652">
    <property type="entry name" value="Ricin_B_lectin"/>
    <property type="match status" value="1"/>
</dbReference>
<dbReference type="SUPFAM" id="SSF50370">
    <property type="entry name" value="Ricin B-like lectins"/>
    <property type="match status" value="1"/>
</dbReference>
<dbReference type="PANTHER" id="PTHR36419:SF1">
    <property type="entry name" value="RHO1 GEF LOCALIZING PROTEIN 1"/>
    <property type="match status" value="1"/>
</dbReference>
<name>A0A9P3PEM5_LYOSH</name>